<dbReference type="InterPro" id="IPR050204">
    <property type="entry name" value="AraC_XylS_family_regulators"/>
</dbReference>
<dbReference type="InterPro" id="IPR018062">
    <property type="entry name" value="HTH_AraC-typ_CS"/>
</dbReference>
<dbReference type="PANTHER" id="PTHR46796">
    <property type="entry name" value="HTH-TYPE TRANSCRIPTIONAL ACTIVATOR RHAS-RELATED"/>
    <property type="match status" value="1"/>
</dbReference>
<keyword evidence="1" id="KW-0805">Transcription regulation</keyword>
<name>A0ABU1ZAB9_9BURK</name>
<sequence length="216" mass="23090">MPAISLHRAFERMPRHRHGEGYVALVLAGGYVEAGDRGRLRVEAGQAVVHGSYESHGNAFSGAGARVLNLPVFGAPAGEPLGHVDDADAIARLAERDVGQAAELLRQTFRPSAVRLNDWPDLLAAALAADTNLALAEWAAAMGIAPQSLSRGFRQAYGVSPKRYRLELRALQALRRLPAWQGSMAMLAAETGFADQAHLTRAIVALTGRTPKRLTG</sequence>
<dbReference type="InterPro" id="IPR018060">
    <property type="entry name" value="HTH_AraC"/>
</dbReference>
<gene>
    <name evidence="5" type="ORF">J2X16_002906</name>
</gene>
<keyword evidence="2" id="KW-0238">DNA-binding</keyword>
<protein>
    <submittedName>
        <fullName evidence="5">AraC-like DNA-binding protein</fullName>
    </submittedName>
</protein>
<feature type="domain" description="HTH araC/xylS-type" evidence="4">
    <location>
        <begin position="117"/>
        <end position="216"/>
    </location>
</feature>
<dbReference type="PROSITE" id="PS01124">
    <property type="entry name" value="HTH_ARAC_FAMILY_2"/>
    <property type="match status" value="1"/>
</dbReference>
<evidence type="ECO:0000256" key="3">
    <source>
        <dbReference type="ARBA" id="ARBA00023163"/>
    </source>
</evidence>
<dbReference type="Gene3D" id="1.10.10.60">
    <property type="entry name" value="Homeodomain-like"/>
    <property type="match status" value="1"/>
</dbReference>
<evidence type="ECO:0000256" key="2">
    <source>
        <dbReference type="ARBA" id="ARBA00023125"/>
    </source>
</evidence>
<dbReference type="PROSITE" id="PS00041">
    <property type="entry name" value="HTH_ARAC_FAMILY_1"/>
    <property type="match status" value="1"/>
</dbReference>
<keyword evidence="3" id="KW-0804">Transcription</keyword>
<dbReference type="RefSeq" id="WP_310345856.1">
    <property type="nucleotide sequence ID" value="NZ_JAVDXQ010000004.1"/>
</dbReference>
<dbReference type="EMBL" id="JAVDXQ010000004">
    <property type="protein sequence ID" value="MDR7297557.1"/>
    <property type="molecule type" value="Genomic_DNA"/>
</dbReference>
<dbReference type="InterPro" id="IPR009057">
    <property type="entry name" value="Homeodomain-like_sf"/>
</dbReference>
<dbReference type="SMART" id="SM00342">
    <property type="entry name" value="HTH_ARAC"/>
    <property type="match status" value="1"/>
</dbReference>
<evidence type="ECO:0000313" key="5">
    <source>
        <dbReference type="EMBL" id="MDR7297557.1"/>
    </source>
</evidence>
<dbReference type="Pfam" id="PF12833">
    <property type="entry name" value="HTH_18"/>
    <property type="match status" value="1"/>
</dbReference>
<dbReference type="SUPFAM" id="SSF46689">
    <property type="entry name" value="Homeodomain-like"/>
    <property type="match status" value="1"/>
</dbReference>
<organism evidence="5 6">
    <name type="scientific">Pelomonas aquatica</name>
    <dbReference type="NCBI Taxonomy" id="431058"/>
    <lineage>
        <taxon>Bacteria</taxon>
        <taxon>Pseudomonadati</taxon>
        <taxon>Pseudomonadota</taxon>
        <taxon>Betaproteobacteria</taxon>
        <taxon>Burkholderiales</taxon>
        <taxon>Sphaerotilaceae</taxon>
        <taxon>Roseateles</taxon>
    </lineage>
</organism>
<comment type="caution">
    <text evidence="5">The sequence shown here is derived from an EMBL/GenBank/DDBJ whole genome shotgun (WGS) entry which is preliminary data.</text>
</comment>
<reference evidence="5 6" key="1">
    <citation type="submission" date="2023-07" db="EMBL/GenBank/DDBJ databases">
        <title>Sorghum-associated microbial communities from plants grown in Nebraska, USA.</title>
        <authorList>
            <person name="Schachtman D."/>
        </authorList>
    </citation>
    <scope>NUCLEOTIDE SEQUENCE [LARGE SCALE GENOMIC DNA]</scope>
    <source>
        <strain evidence="5 6">BE310</strain>
    </source>
</reference>
<evidence type="ECO:0000313" key="6">
    <source>
        <dbReference type="Proteomes" id="UP001180536"/>
    </source>
</evidence>
<evidence type="ECO:0000256" key="1">
    <source>
        <dbReference type="ARBA" id="ARBA00023015"/>
    </source>
</evidence>
<evidence type="ECO:0000259" key="4">
    <source>
        <dbReference type="PROSITE" id="PS01124"/>
    </source>
</evidence>
<proteinExistence type="predicted"/>
<accession>A0ABU1ZAB9</accession>
<dbReference type="Proteomes" id="UP001180536">
    <property type="component" value="Unassembled WGS sequence"/>
</dbReference>
<keyword evidence="6" id="KW-1185">Reference proteome</keyword>